<dbReference type="Pfam" id="PF00069">
    <property type="entry name" value="Pkinase"/>
    <property type="match status" value="1"/>
</dbReference>
<dbReference type="GO" id="GO:0005524">
    <property type="term" value="F:ATP binding"/>
    <property type="evidence" value="ECO:0007669"/>
    <property type="project" value="UniProtKB-UniRule"/>
</dbReference>
<keyword evidence="6 13" id="KW-0418">Kinase</keyword>
<dbReference type="AlphaFoldDB" id="A0A6A1WKS8"/>
<evidence type="ECO:0000256" key="5">
    <source>
        <dbReference type="ARBA" id="ARBA00022741"/>
    </source>
</evidence>
<feature type="binding site" evidence="10">
    <location>
        <position position="67"/>
    </location>
    <ligand>
        <name>ATP</name>
        <dbReference type="ChEBI" id="CHEBI:30616"/>
    </ligand>
</feature>
<comment type="similarity">
    <text evidence="11">Belongs to the protein kinase superfamily.</text>
</comment>
<reference evidence="13 14" key="1">
    <citation type="journal article" date="2019" name="Plant Biotechnol. J.">
        <title>The red bayberry genome and genetic basis of sex determination.</title>
        <authorList>
            <person name="Jia H.M."/>
            <person name="Jia H.J."/>
            <person name="Cai Q.L."/>
            <person name="Wang Y."/>
            <person name="Zhao H.B."/>
            <person name="Yang W.F."/>
            <person name="Wang G.Y."/>
            <person name="Li Y.H."/>
            <person name="Zhan D.L."/>
            <person name="Shen Y.T."/>
            <person name="Niu Q.F."/>
            <person name="Chang L."/>
            <person name="Qiu J."/>
            <person name="Zhao L."/>
            <person name="Xie H.B."/>
            <person name="Fu W.Y."/>
            <person name="Jin J."/>
            <person name="Li X.W."/>
            <person name="Jiao Y."/>
            <person name="Zhou C.C."/>
            <person name="Tu T."/>
            <person name="Chai C.Y."/>
            <person name="Gao J.L."/>
            <person name="Fan L.J."/>
            <person name="van de Weg E."/>
            <person name="Wang J.Y."/>
            <person name="Gao Z.S."/>
        </authorList>
    </citation>
    <scope>NUCLEOTIDE SEQUENCE [LARGE SCALE GENOMIC DNA]</scope>
    <source>
        <tissue evidence="13">Leaves</tissue>
    </source>
</reference>
<dbReference type="PROSITE" id="PS00108">
    <property type="entry name" value="PROTEIN_KINASE_ST"/>
    <property type="match status" value="1"/>
</dbReference>
<protein>
    <recommendedName>
        <fullName evidence="1">non-specific serine/threonine protein kinase</fullName>
        <ecNumber evidence="1">2.7.11.1</ecNumber>
    </recommendedName>
</protein>
<accession>A0A6A1WKS8</accession>
<keyword evidence="13" id="KW-0430">Lectin</keyword>
<keyword evidence="7 10" id="KW-0067">ATP-binding</keyword>
<dbReference type="PANTHER" id="PTHR47976">
    <property type="entry name" value="G-TYPE LECTIN S-RECEPTOR-LIKE SERINE/THREONINE-PROTEIN KINASE SD2-5"/>
    <property type="match status" value="1"/>
</dbReference>
<dbReference type="PROSITE" id="PS50011">
    <property type="entry name" value="PROTEIN_KINASE_DOM"/>
    <property type="match status" value="1"/>
</dbReference>
<keyword evidence="13" id="KW-0675">Receptor</keyword>
<evidence type="ECO:0000256" key="7">
    <source>
        <dbReference type="ARBA" id="ARBA00022840"/>
    </source>
</evidence>
<keyword evidence="3" id="KW-0808">Transferase</keyword>
<proteinExistence type="inferred from homology"/>
<gene>
    <name evidence="13" type="ORF">CJ030_MR2G012467</name>
</gene>
<evidence type="ECO:0000256" key="3">
    <source>
        <dbReference type="ARBA" id="ARBA00022679"/>
    </source>
</evidence>
<comment type="catalytic activity">
    <reaction evidence="9">
        <text>L-seryl-[protein] + ATP = O-phospho-L-seryl-[protein] + ADP + H(+)</text>
        <dbReference type="Rhea" id="RHEA:17989"/>
        <dbReference type="Rhea" id="RHEA-COMP:9863"/>
        <dbReference type="Rhea" id="RHEA-COMP:11604"/>
        <dbReference type="ChEBI" id="CHEBI:15378"/>
        <dbReference type="ChEBI" id="CHEBI:29999"/>
        <dbReference type="ChEBI" id="CHEBI:30616"/>
        <dbReference type="ChEBI" id="CHEBI:83421"/>
        <dbReference type="ChEBI" id="CHEBI:456216"/>
        <dbReference type="EC" id="2.7.11.1"/>
    </reaction>
</comment>
<keyword evidence="4" id="KW-0732">Signal</keyword>
<evidence type="ECO:0000313" key="13">
    <source>
        <dbReference type="EMBL" id="KAB1223470.1"/>
    </source>
</evidence>
<dbReference type="SUPFAM" id="SSF56112">
    <property type="entry name" value="Protein kinase-like (PK-like)"/>
    <property type="match status" value="1"/>
</dbReference>
<dbReference type="InterPro" id="IPR051343">
    <property type="entry name" value="G-type_lectin_kinases/EP1-like"/>
</dbReference>
<dbReference type="PANTHER" id="PTHR47976:SF7">
    <property type="entry name" value="RECEPTOR-LIKE SERINE_THREONINE-PROTEIN KINASE"/>
    <property type="match status" value="1"/>
</dbReference>
<keyword evidence="14" id="KW-1185">Reference proteome</keyword>
<comment type="caution">
    <text evidence="13">The sequence shown here is derived from an EMBL/GenBank/DDBJ whole genome shotgun (WGS) entry which is preliminary data.</text>
</comment>
<dbReference type="InterPro" id="IPR017441">
    <property type="entry name" value="Protein_kinase_ATP_BS"/>
</dbReference>
<sequence>MKVGLSTLSTDGNVQIERKKEDQVEILIVGASLVAFAFLVEEELGRGAFGTIYKGTIWSGEKHVAVKRLDKLLVERGREFQTEMKVIRRTHHRNLVRLLGYCNGGPNRLLVYEYMVNGSLAYVLFTQEILTWNERMRIARNIARGILYLHEECEPHIIHCDIKPENILMDEQRHPKISNFGLAKLLKPDQTQNLYRYQRDKGICRTRVASEAARDSQSRCLQLRNYIIGDYMSRCSVDYNLPEEAAILEEWAYQCFEHGELVKLLNDEHVDQ</sequence>
<dbReference type="InterPro" id="IPR008271">
    <property type="entry name" value="Ser/Thr_kinase_AS"/>
</dbReference>
<dbReference type="PROSITE" id="PS00107">
    <property type="entry name" value="PROTEIN_KINASE_ATP"/>
    <property type="match status" value="1"/>
</dbReference>
<dbReference type="Proteomes" id="UP000516437">
    <property type="component" value="Chromosome 2"/>
</dbReference>
<evidence type="ECO:0000256" key="2">
    <source>
        <dbReference type="ARBA" id="ARBA00022527"/>
    </source>
</evidence>
<evidence type="ECO:0000256" key="11">
    <source>
        <dbReference type="RuleBase" id="RU000304"/>
    </source>
</evidence>
<dbReference type="EC" id="2.7.11.1" evidence="1"/>
<comment type="catalytic activity">
    <reaction evidence="8">
        <text>L-threonyl-[protein] + ATP = O-phospho-L-threonyl-[protein] + ADP + H(+)</text>
        <dbReference type="Rhea" id="RHEA:46608"/>
        <dbReference type="Rhea" id="RHEA-COMP:11060"/>
        <dbReference type="Rhea" id="RHEA-COMP:11605"/>
        <dbReference type="ChEBI" id="CHEBI:15378"/>
        <dbReference type="ChEBI" id="CHEBI:30013"/>
        <dbReference type="ChEBI" id="CHEBI:30616"/>
        <dbReference type="ChEBI" id="CHEBI:61977"/>
        <dbReference type="ChEBI" id="CHEBI:456216"/>
        <dbReference type="EC" id="2.7.11.1"/>
    </reaction>
</comment>
<dbReference type="OrthoDB" id="1668230at2759"/>
<evidence type="ECO:0000256" key="9">
    <source>
        <dbReference type="ARBA" id="ARBA00048679"/>
    </source>
</evidence>
<keyword evidence="5 10" id="KW-0547">Nucleotide-binding</keyword>
<evidence type="ECO:0000256" key="10">
    <source>
        <dbReference type="PROSITE-ProRule" id="PRU10141"/>
    </source>
</evidence>
<name>A0A6A1WKS8_9ROSI</name>
<evidence type="ECO:0000256" key="4">
    <source>
        <dbReference type="ARBA" id="ARBA00022729"/>
    </source>
</evidence>
<evidence type="ECO:0000256" key="6">
    <source>
        <dbReference type="ARBA" id="ARBA00022777"/>
    </source>
</evidence>
<keyword evidence="2 11" id="KW-0723">Serine/threonine-protein kinase</keyword>
<dbReference type="SMART" id="SM00220">
    <property type="entry name" value="S_TKc"/>
    <property type="match status" value="1"/>
</dbReference>
<organism evidence="13 14">
    <name type="scientific">Morella rubra</name>
    <name type="common">Chinese bayberry</name>
    <dbReference type="NCBI Taxonomy" id="262757"/>
    <lineage>
        <taxon>Eukaryota</taxon>
        <taxon>Viridiplantae</taxon>
        <taxon>Streptophyta</taxon>
        <taxon>Embryophyta</taxon>
        <taxon>Tracheophyta</taxon>
        <taxon>Spermatophyta</taxon>
        <taxon>Magnoliopsida</taxon>
        <taxon>eudicotyledons</taxon>
        <taxon>Gunneridae</taxon>
        <taxon>Pentapetalae</taxon>
        <taxon>rosids</taxon>
        <taxon>fabids</taxon>
        <taxon>Fagales</taxon>
        <taxon>Myricaceae</taxon>
        <taxon>Morella</taxon>
    </lineage>
</organism>
<evidence type="ECO:0000256" key="8">
    <source>
        <dbReference type="ARBA" id="ARBA00047899"/>
    </source>
</evidence>
<dbReference type="Gene3D" id="1.10.510.10">
    <property type="entry name" value="Transferase(Phosphotransferase) domain 1"/>
    <property type="match status" value="1"/>
</dbReference>
<feature type="domain" description="Protein kinase" evidence="12">
    <location>
        <begin position="38"/>
        <end position="272"/>
    </location>
</feature>
<dbReference type="InterPro" id="IPR011009">
    <property type="entry name" value="Kinase-like_dom_sf"/>
</dbReference>
<dbReference type="GO" id="GO:0030246">
    <property type="term" value="F:carbohydrate binding"/>
    <property type="evidence" value="ECO:0007669"/>
    <property type="project" value="UniProtKB-KW"/>
</dbReference>
<dbReference type="FunFam" id="1.10.510.10:FF:001023">
    <property type="entry name" value="Os07g0541700 protein"/>
    <property type="match status" value="1"/>
</dbReference>
<evidence type="ECO:0000256" key="1">
    <source>
        <dbReference type="ARBA" id="ARBA00012513"/>
    </source>
</evidence>
<dbReference type="InterPro" id="IPR000719">
    <property type="entry name" value="Prot_kinase_dom"/>
</dbReference>
<dbReference type="EMBL" id="RXIC02000020">
    <property type="protein sequence ID" value="KAB1223470.1"/>
    <property type="molecule type" value="Genomic_DNA"/>
</dbReference>
<dbReference type="Gene3D" id="3.30.200.20">
    <property type="entry name" value="Phosphorylase Kinase, domain 1"/>
    <property type="match status" value="1"/>
</dbReference>
<dbReference type="GO" id="GO:0004674">
    <property type="term" value="F:protein serine/threonine kinase activity"/>
    <property type="evidence" value="ECO:0007669"/>
    <property type="project" value="UniProtKB-KW"/>
</dbReference>
<evidence type="ECO:0000313" key="14">
    <source>
        <dbReference type="Proteomes" id="UP000516437"/>
    </source>
</evidence>
<evidence type="ECO:0000259" key="12">
    <source>
        <dbReference type="PROSITE" id="PS50011"/>
    </source>
</evidence>